<feature type="region of interest" description="Disordered" evidence="4">
    <location>
        <begin position="1"/>
        <end position="50"/>
    </location>
</feature>
<evidence type="ECO:0000256" key="4">
    <source>
        <dbReference type="SAM" id="MobiDB-lite"/>
    </source>
</evidence>
<evidence type="ECO:0000313" key="7">
    <source>
        <dbReference type="Proteomes" id="UP000002748"/>
    </source>
</evidence>
<keyword evidence="2" id="KW-0539">Nucleus</keyword>
<dbReference type="Gene3D" id="4.10.240.10">
    <property type="entry name" value="Zn(2)-C6 fungal-type DNA-binding domain"/>
    <property type="match status" value="1"/>
</dbReference>
<accession>J5R758</accession>
<feature type="domain" description="Zn(2)-C6 fungal-type" evidence="5">
    <location>
        <begin position="51"/>
        <end position="82"/>
    </location>
</feature>
<feature type="compositionally biased region" description="Polar residues" evidence="4">
    <location>
        <begin position="28"/>
        <end position="37"/>
    </location>
</feature>
<dbReference type="Pfam" id="PF00172">
    <property type="entry name" value="Zn_clus"/>
    <property type="match status" value="1"/>
</dbReference>
<sequence>MPDPSPRTPPPASPSEHDQDHDPDSPHNDTSGTNNASGKKRKLSSGRTSQACTRCRSLKMKCIGANDPPCRRCRRTGASCDFIPRANAARPWSPGPYPSHTCTELWRSQVTQRLKQLEAANARFEALFQQLAKNGTISGVQLGPTPTDTTDPPSLPSLGLIREEGDGRTEGEYQGVLQAIERLKDELPAHIAADEAWSPGVVCPIWESADLARHQPVYFKAFTRAVGTLAVPDCPIRGTCILGEDGPVSAKFDDVLAIILVGLLAVGWVDTLGMWVNTAYRLLLDGTAEERGRRQSEWRGLWEGLRHSSLHLICPALPRSPPDPPFSPARSGSPTMNAGAPIGELLEIMQRRMPRFVGRGLPTVWETVCLNNDPKQRHITAEPDDMAAIRSWAIEIDTWYSRCAADTTNASLYVRSIILLNYHLHKLFVFSIFFPLLGVAATGASEREPLLESSRVVLKIEASGFEVWSSWDLVIITNASLILLQAWASGAADQEDLNLIQNHLNLLTCTQQAAPSLRHMLASRLETTLQEVRTPVRATVPLPATSPQETNAAMNSMVSTWSHIGQHREDQERGQAYPPRPTTVFMPQAPDLGGLIPDLPPFDLSDPTALTDWPPFLLNFFGDQNAAGPQPPPTAAGPQPQQMAFQPPPQQPHHAPPHHQPHPQHAPHPQ</sequence>
<feature type="compositionally biased region" description="Pro residues" evidence="4">
    <location>
        <begin position="1"/>
        <end position="13"/>
    </location>
</feature>
<evidence type="ECO:0000259" key="5">
    <source>
        <dbReference type="PROSITE" id="PS50048"/>
    </source>
</evidence>
<feature type="region of interest" description="Disordered" evidence="4">
    <location>
        <begin position="621"/>
        <end position="670"/>
    </location>
</feature>
<dbReference type="KEGG" id="tasa:A1Q1_07733"/>
<dbReference type="CDD" id="cd00067">
    <property type="entry name" value="GAL4"/>
    <property type="match status" value="1"/>
</dbReference>
<organism evidence="6 7">
    <name type="scientific">Trichosporon asahii var. asahii (strain ATCC 90039 / CBS 2479 / JCM 2466 / KCTC 7840 / NBRC 103889/ NCYC 2677 / UAMH 7654)</name>
    <name type="common">Yeast</name>
    <dbReference type="NCBI Taxonomy" id="1186058"/>
    <lineage>
        <taxon>Eukaryota</taxon>
        <taxon>Fungi</taxon>
        <taxon>Dikarya</taxon>
        <taxon>Basidiomycota</taxon>
        <taxon>Agaricomycotina</taxon>
        <taxon>Tremellomycetes</taxon>
        <taxon>Trichosporonales</taxon>
        <taxon>Trichosporonaceae</taxon>
        <taxon>Trichosporon</taxon>
    </lineage>
</organism>
<comment type="subcellular location">
    <subcellularLocation>
        <location evidence="1">Nucleus</location>
    </subcellularLocation>
</comment>
<dbReference type="EMBL" id="ALBS01000075">
    <property type="protein sequence ID" value="EJT51043.1"/>
    <property type="molecule type" value="Genomic_DNA"/>
</dbReference>
<dbReference type="OrthoDB" id="39175at2759"/>
<comment type="caution">
    <text evidence="6">The sequence shown here is derived from an EMBL/GenBank/DDBJ whole genome shotgun (WGS) entry which is preliminary data.</text>
</comment>
<dbReference type="InterPro" id="IPR001138">
    <property type="entry name" value="Zn2Cys6_DnaBD"/>
</dbReference>
<dbReference type="VEuPathDB" id="FungiDB:A1Q1_07733"/>
<dbReference type="GeneID" id="25991245"/>
<evidence type="ECO:0000256" key="2">
    <source>
        <dbReference type="ARBA" id="ARBA00023242"/>
    </source>
</evidence>
<evidence type="ECO:0000256" key="1">
    <source>
        <dbReference type="ARBA" id="ARBA00004123"/>
    </source>
</evidence>
<protein>
    <recommendedName>
        <fullName evidence="5">Zn(2)-C6 fungal-type domain-containing protein</fullName>
    </recommendedName>
</protein>
<feature type="compositionally biased region" description="Low complexity" evidence="4">
    <location>
        <begin position="636"/>
        <end position="645"/>
    </location>
</feature>
<dbReference type="AlphaFoldDB" id="J5R758"/>
<dbReference type="GO" id="GO:0005634">
    <property type="term" value="C:nucleus"/>
    <property type="evidence" value="ECO:0007669"/>
    <property type="project" value="UniProtKB-SubCell"/>
</dbReference>
<dbReference type="GO" id="GO:0000981">
    <property type="term" value="F:DNA-binding transcription factor activity, RNA polymerase II-specific"/>
    <property type="evidence" value="ECO:0007669"/>
    <property type="project" value="InterPro"/>
</dbReference>
<feature type="compositionally biased region" description="Basic and acidic residues" evidence="4">
    <location>
        <begin position="15"/>
        <end position="27"/>
    </location>
</feature>
<keyword evidence="3" id="KW-0175">Coiled coil</keyword>
<dbReference type="Proteomes" id="UP000002748">
    <property type="component" value="Unassembled WGS sequence"/>
</dbReference>
<feature type="coiled-coil region" evidence="3">
    <location>
        <begin position="107"/>
        <end position="134"/>
    </location>
</feature>
<dbReference type="GO" id="GO:0008270">
    <property type="term" value="F:zinc ion binding"/>
    <property type="evidence" value="ECO:0007669"/>
    <property type="project" value="InterPro"/>
</dbReference>
<dbReference type="PROSITE" id="PS00463">
    <property type="entry name" value="ZN2_CY6_FUNGAL_1"/>
    <property type="match status" value="1"/>
</dbReference>
<gene>
    <name evidence="6" type="ORF">A1Q1_07733</name>
</gene>
<dbReference type="PANTHER" id="PTHR31001">
    <property type="entry name" value="UNCHARACTERIZED TRANSCRIPTIONAL REGULATORY PROTEIN"/>
    <property type="match status" value="1"/>
</dbReference>
<reference evidence="6 7" key="1">
    <citation type="journal article" date="2012" name="Eukaryot. Cell">
        <title>Draft genome sequence of CBS 2479, the standard type strain of Trichosporon asahii.</title>
        <authorList>
            <person name="Yang R.Y."/>
            <person name="Li H.T."/>
            <person name="Zhu H."/>
            <person name="Zhou G.P."/>
            <person name="Wang M."/>
            <person name="Wang L."/>
        </authorList>
    </citation>
    <scope>NUCLEOTIDE SEQUENCE [LARGE SCALE GENOMIC DNA]</scope>
    <source>
        <strain evidence="7">ATCC 90039 / CBS 2479 / JCM 2466 / KCTC 7840 / NCYC 2677 / UAMH 7654</strain>
    </source>
</reference>
<dbReference type="InterPro" id="IPR036864">
    <property type="entry name" value="Zn2-C6_fun-type_DNA-bd_sf"/>
</dbReference>
<dbReference type="SUPFAM" id="SSF57701">
    <property type="entry name" value="Zn2/Cys6 DNA-binding domain"/>
    <property type="match status" value="1"/>
</dbReference>
<dbReference type="HOGENOM" id="CLU_410032_0_0_1"/>
<dbReference type="InterPro" id="IPR050613">
    <property type="entry name" value="Sec_Metabolite_Reg"/>
</dbReference>
<evidence type="ECO:0000313" key="6">
    <source>
        <dbReference type="EMBL" id="EJT51043.1"/>
    </source>
</evidence>
<dbReference type="SMART" id="SM00066">
    <property type="entry name" value="GAL4"/>
    <property type="match status" value="1"/>
</dbReference>
<dbReference type="PROSITE" id="PS50048">
    <property type="entry name" value="ZN2_CY6_FUNGAL_2"/>
    <property type="match status" value="1"/>
</dbReference>
<proteinExistence type="predicted"/>
<dbReference type="RefSeq" id="XP_014182220.1">
    <property type="nucleotide sequence ID" value="XM_014326745.1"/>
</dbReference>
<evidence type="ECO:0000256" key="3">
    <source>
        <dbReference type="SAM" id="Coils"/>
    </source>
</evidence>
<name>J5R758_TRIAS</name>